<keyword evidence="2 4" id="KW-0808">Transferase</keyword>
<sequence length="382" mass="44412">MHTIGVVVTVYNLQDYVEECVNSILNQEYDNLDIVIVDDGSTDNSPEICDRIAKYDKRVKVIHQSNQGPIVARLNGANALRTQYISFVDGDDWIKTELYSDIVKSGYLGKADIIDFGIIRYHSENDMRNDNGIFKAGLYEKNKMIKEIIPKMLWYKSSYGLDPSICSKIIKRELFIAQIKAIKDLKIHYGEDAAVIYPMVLNAQNIAIIGRCYYFHRQRKNNVLPGYISDCYYYDKVYKLYSYLRDVFSISQYKEQLIKQLDYFYIASVRLGKIRYGDLAFEEDYMFPFNRVPQGSNIILYGAGRVGQTFYRQLQKLDYCKVVGWIDKNPQIYDKYKIHSPEYIEDLDYDAVIVAIDSKQTSENVKNDLCNWGVDNDKIVLL</sequence>
<dbReference type="Proteomes" id="UP001546774">
    <property type="component" value="Unassembled WGS sequence"/>
</dbReference>
<dbReference type="EC" id="2.4.-.-" evidence="4"/>
<evidence type="ECO:0000256" key="1">
    <source>
        <dbReference type="ARBA" id="ARBA00022676"/>
    </source>
</evidence>
<keyword evidence="5" id="KW-1185">Reference proteome</keyword>
<evidence type="ECO:0000313" key="5">
    <source>
        <dbReference type="Proteomes" id="UP001546774"/>
    </source>
</evidence>
<dbReference type="SUPFAM" id="SSF53448">
    <property type="entry name" value="Nucleotide-diphospho-sugar transferases"/>
    <property type="match status" value="1"/>
</dbReference>
<gene>
    <name evidence="4" type="ORF">WMO37_05085</name>
</gene>
<dbReference type="CDD" id="cd00761">
    <property type="entry name" value="Glyco_tranf_GTA_type"/>
    <property type="match status" value="1"/>
</dbReference>
<evidence type="ECO:0000259" key="3">
    <source>
        <dbReference type="Pfam" id="PF00535"/>
    </source>
</evidence>
<dbReference type="PANTHER" id="PTHR22916:SF51">
    <property type="entry name" value="GLYCOSYLTRANSFERASE EPSH-RELATED"/>
    <property type="match status" value="1"/>
</dbReference>
<name>A0ABV1H3W6_9FIRM</name>
<reference evidence="4" key="1">
    <citation type="submission" date="2024-03" db="EMBL/GenBank/DDBJ databases">
        <title>Human intestinal bacterial collection.</title>
        <authorList>
            <person name="Pauvert C."/>
            <person name="Hitch T.C.A."/>
            <person name="Clavel T."/>
        </authorList>
    </citation>
    <scope>NUCLEOTIDE SEQUENCE [LARGE SCALE GENOMIC DNA]</scope>
    <source>
        <strain evidence="4">CLA-AA-H89B</strain>
    </source>
</reference>
<dbReference type="EMBL" id="JBBMFS010000003">
    <property type="protein sequence ID" value="MEQ2554394.1"/>
    <property type="molecule type" value="Genomic_DNA"/>
</dbReference>
<dbReference type="Pfam" id="PF00535">
    <property type="entry name" value="Glycos_transf_2"/>
    <property type="match status" value="1"/>
</dbReference>
<dbReference type="Gene3D" id="3.90.550.10">
    <property type="entry name" value="Spore Coat Polysaccharide Biosynthesis Protein SpsA, Chain A"/>
    <property type="match status" value="1"/>
</dbReference>
<dbReference type="InterPro" id="IPR029044">
    <property type="entry name" value="Nucleotide-diphossugar_trans"/>
</dbReference>
<dbReference type="PANTHER" id="PTHR22916">
    <property type="entry name" value="GLYCOSYLTRANSFERASE"/>
    <property type="match status" value="1"/>
</dbReference>
<comment type="caution">
    <text evidence="4">The sequence shown here is derived from an EMBL/GenBank/DDBJ whole genome shotgun (WGS) entry which is preliminary data.</text>
</comment>
<evidence type="ECO:0000313" key="4">
    <source>
        <dbReference type="EMBL" id="MEQ2554394.1"/>
    </source>
</evidence>
<dbReference type="GO" id="GO:0016757">
    <property type="term" value="F:glycosyltransferase activity"/>
    <property type="evidence" value="ECO:0007669"/>
    <property type="project" value="UniProtKB-KW"/>
</dbReference>
<organism evidence="4 5">
    <name type="scientific">Lachnospira intestinalis</name>
    <dbReference type="NCBI Taxonomy" id="3133158"/>
    <lineage>
        <taxon>Bacteria</taxon>
        <taxon>Bacillati</taxon>
        <taxon>Bacillota</taxon>
        <taxon>Clostridia</taxon>
        <taxon>Lachnospirales</taxon>
        <taxon>Lachnospiraceae</taxon>
        <taxon>Lachnospira</taxon>
    </lineage>
</organism>
<protein>
    <submittedName>
        <fullName evidence="4">Glycosyltransferase</fullName>
        <ecNumber evidence="4">2.4.-.-</ecNumber>
    </submittedName>
</protein>
<feature type="domain" description="Glycosyltransferase 2-like" evidence="3">
    <location>
        <begin position="6"/>
        <end position="131"/>
    </location>
</feature>
<evidence type="ECO:0000256" key="2">
    <source>
        <dbReference type="ARBA" id="ARBA00022679"/>
    </source>
</evidence>
<proteinExistence type="predicted"/>
<accession>A0ABV1H3W6</accession>
<keyword evidence="1 4" id="KW-0328">Glycosyltransferase</keyword>
<dbReference type="InterPro" id="IPR001173">
    <property type="entry name" value="Glyco_trans_2-like"/>
</dbReference>
<dbReference type="Gene3D" id="3.40.50.720">
    <property type="entry name" value="NAD(P)-binding Rossmann-like Domain"/>
    <property type="match status" value="1"/>
</dbReference>